<dbReference type="Proteomes" id="UP000233837">
    <property type="component" value="Unassembled WGS sequence"/>
</dbReference>
<dbReference type="InterPro" id="IPR042755">
    <property type="entry name" value="COP1"/>
</dbReference>
<accession>A0A2I0WZM6</accession>
<dbReference type="GO" id="GO:0043161">
    <property type="term" value="P:proteasome-mediated ubiquitin-dependent protein catabolic process"/>
    <property type="evidence" value="ECO:0007669"/>
    <property type="project" value="TreeGrafter"/>
</dbReference>
<sequence length="206" mass="23532">MATLTPKPTLRLTCLVPPSSRSSPASLVRRYDSTSLHHLPTRRHGASQLSRQGERDENPINREAYHAGLQDFQSVLTTFTRYSRLRVIAEVRHGDLFHSANIVSRLPGINRITVFSTFTHEGDYLKFKAYAASIAEEMRTELQLKDLPLENASQEDLNLINISIDEEENQEDGKDWTSKLGVNLRYYVKFRKHSASKIGPQEHQED</sequence>
<proteinExistence type="predicted"/>
<protein>
    <submittedName>
        <fullName evidence="1">E3 ubiquitin-protein ligase COP1</fullName>
    </submittedName>
</protein>
<organism evidence="1 2">
    <name type="scientific">Dendrobium catenatum</name>
    <dbReference type="NCBI Taxonomy" id="906689"/>
    <lineage>
        <taxon>Eukaryota</taxon>
        <taxon>Viridiplantae</taxon>
        <taxon>Streptophyta</taxon>
        <taxon>Embryophyta</taxon>
        <taxon>Tracheophyta</taxon>
        <taxon>Spermatophyta</taxon>
        <taxon>Magnoliopsida</taxon>
        <taxon>Liliopsida</taxon>
        <taxon>Asparagales</taxon>
        <taxon>Orchidaceae</taxon>
        <taxon>Epidendroideae</taxon>
        <taxon>Malaxideae</taxon>
        <taxon>Dendrobiinae</taxon>
        <taxon>Dendrobium</taxon>
    </lineage>
</organism>
<name>A0A2I0WZM6_9ASPA</name>
<reference evidence="1 2" key="1">
    <citation type="journal article" date="2016" name="Sci. Rep.">
        <title>The Dendrobium catenatum Lindl. genome sequence provides insights into polysaccharide synthase, floral development and adaptive evolution.</title>
        <authorList>
            <person name="Zhang G.Q."/>
            <person name="Xu Q."/>
            <person name="Bian C."/>
            <person name="Tsai W.C."/>
            <person name="Yeh C.M."/>
            <person name="Liu K.W."/>
            <person name="Yoshida K."/>
            <person name="Zhang L.S."/>
            <person name="Chang S.B."/>
            <person name="Chen F."/>
            <person name="Shi Y."/>
            <person name="Su Y.Y."/>
            <person name="Zhang Y.Q."/>
            <person name="Chen L.J."/>
            <person name="Yin Y."/>
            <person name="Lin M."/>
            <person name="Huang H."/>
            <person name="Deng H."/>
            <person name="Wang Z.W."/>
            <person name="Zhu S.L."/>
            <person name="Zhao X."/>
            <person name="Deng C."/>
            <person name="Niu S.C."/>
            <person name="Huang J."/>
            <person name="Wang M."/>
            <person name="Liu G.H."/>
            <person name="Yang H.J."/>
            <person name="Xiao X.J."/>
            <person name="Hsiao Y.Y."/>
            <person name="Wu W.L."/>
            <person name="Chen Y.Y."/>
            <person name="Mitsuda N."/>
            <person name="Ohme-Takagi M."/>
            <person name="Luo Y.B."/>
            <person name="Van de Peer Y."/>
            <person name="Liu Z.J."/>
        </authorList>
    </citation>
    <scope>NUCLEOTIDE SEQUENCE [LARGE SCALE GENOMIC DNA]</scope>
    <source>
        <tissue evidence="1">The whole plant</tissue>
    </source>
</reference>
<reference evidence="1 2" key="2">
    <citation type="journal article" date="2017" name="Nature">
        <title>The Apostasia genome and the evolution of orchids.</title>
        <authorList>
            <person name="Zhang G.Q."/>
            <person name="Liu K.W."/>
            <person name="Li Z."/>
            <person name="Lohaus R."/>
            <person name="Hsiao Y.Y."/>
            <person name="Niu S.C."/>
            <person name="Wang J.Y."/>
            <person name="Lin Y.C."/>
            <person name="Xu Q."/>
            <person name="Chen L.J."/>
            <person name="Yoshida K."/>
            <person name="Fujiwara S."/>
            <person name="Wang Z.W."/>
            <person name="Zhang Y.Q."/>
            <person name="Mitsuda N."/>
            <person name="Wang M."/>
            <person name="Liu G.H."/>
            <person name="Pecoraro L."/>
            <person name="Huang H.X."/>
            <person name="Xiao X.J."/>
            <person name="Lin M."/>
            <person name="Wu X.Y."/>
            <person name="Wu W.L."/>
            <person name="Chen Y.Y."/>
            <person name="Chang S.B."/>
            <person name="Sakamoto S."/>
            <person name="Ohme-Takagi M."/>
            <person name="Yagi M."/>
            <person name="Zeng S.J."/>
            <person name="Shen C.Y."/>
            <person name="Yeh C.M."/>
            <person name="Luo Y.B."/>
            <person name="Tsai W.C."/>
            <person name="Van de Peer Y."/>
            <person name="Liu Z.J."/>
        </authorList>
    </citation>
    <scope>NUCLEOTIDE SEQUENCE [LARGE SCALE GENOMIC DNA]</scope>
    <source>
        <tissue evidence="1">The whole plant</tissue>
    </source>
</reference>
<dbReference type="GO" id="GO:0061630">
    <property type="term" value="F:ubiquitin protein ligase activity"/>
    <property type="evidence" value="ECO:0007669"/>
    <property type="project" value="InterPro"/>
</dbReference>
<dbReference type="PANTHER" id="PTHR44080">
    <property type="entry name" value="E3 UBIQUITIN-PROTEIN LIGASE COP1"/>
    <property type="match status" value="1"/>
</dbReference>
<dbReference type="STRING" id="906689.A0A2I0WZM6"/>
<evidence type="ECO:0000313" key="1">
    <source>
        <dbReference type="EMBL" id="PKU81103.1"/>
    </source>
</evidence>
<dbReference type="AlphaFoldDB" id="A0A2I0WZM6"/>
<dbReference type="PANTHER" id="PTHR44080:SF1">
    <property type="entry name" value="E3 UBIQUITIN-PROTEIN LIGASE COP1"/>
    <property type="match status" value="1"/>
</dbReference>
<dbReference type="EMBL" id="KZ502282">
    <property type="protein sequence ID" value="PKU81103.1"/>
    <property type="molecule type" value="Genomic_DNA"/>
</dbReference>
<evidence type="ECO:0000313" key="2">
    <source>
        <dbReference type="Proteomes" id="UP000233837"/>
    </source>
</evidence>
<gene>
    <name evidence="1" type="primary">COP1</name>
    <name evidence="1" type="ORF">MA16_Dca027070</name>
</gene>
<keyword evidence="2" id="KW-1185">Reference proteome</keyword>